<dbReference type="PROSITE" id="PS50122">
    <property type="entry name" value="CHEB"/>
    <property type="match status" value="1"/>
</dbReference>
<keyword evidence="1 5" id="KW-0145">Chemotaxis</keyword>
<dbReference type="CDD" id="cd16432">
    <property type="entry name" value="CheB_Rec"/>
    <property type="match status" value="1"/>
</dbReference>
<dbReference type="Gene3D" id="3.40.50.180">
    <property type="entry name" value="Methylesterase CheB, C-terminal domain"/>
    <property type="match status" value="1"/>
</dbReference>
<dbReference type="SUPFAM" id="SSF52738">
    <property type="entry name" value="Methylesterase CheB, C-terminal domain"/>
    <property type="match status" value="1"/>
</dbReference>
<feature type="domain" description="Response regulatory" evidence="8">
    <location>
        <begin position="28"/>
        <end position="146"/>
    </location>
</feature>
<keyword evidence="2 5" id="KW-0378">Hydrolase</keyword>
<dbReference type="SMART" id="SM00448">
    <property type="entry name" value="REC"/>
    <property type="match status" value="1"/>
</dbReference>
<name>A0AAW3TNQ6_9SPHN</name>
<comment type="catalytic activity">
    <reaction evidence="4">
        <text>[protein]-L-glutamate 5-O-methyl ester + H2O = L-glutamyl-[protein] + methanol + H(+)</text>
        <dbReference type="Rhea" id="RHEA:23236"/>
        <dbReference type="Rhea" id="RHEA-COMP:10208"/>
        <dbReference type="Rhea" id="RHEA-COMP:10311"/>
        <dbReference type="ChEBI" id="CHEBI:15377"/>
        <dbReference type="ChEBI" id="CHEBI:15378"/>
        <dbReference type="ChEBI" id="CHEBI:17790"/>
        <dbReference type="ChEBI" id="CHEBI:29973"/>
        <dbReference type="ChEBI" id="CHEBI:82795"/>
        <dbReference type="EC" id="3.1.1.61"/>
    </reaction>
</comment>
<dbReference type="SUPFAM" id="SSF52172">
    <property type="entry name" value="CheY-like"/>
    <property type="match status" value="1"/>
</dbReference>
<evidence type="ECO:0000256" key="1">
    <source>
        <dbReference type="ARBA" id="ARBA00022500"/>
    </source>
</evidence>
<evidence type="ECO:0000313" key="10">
    <source>
        <dbReference type="EMBL" id="MBB3874696.1"/>
    </source>
</evidence>
<dbReference type="EC" id="3.1.1.61" evidence="3"/>
<dbReference type="GO" id="GO:0000156">
    <property type="term" value="F:phosphorelay response regulator activity"/>
    <property type="evidence" value="ECO:0007669"/>
    <property type="project" value="InterPro"/>
</dbReference>
<dbReference type="Proteomes" id="UP000528945">
    <property type="component" value="Unassembled WGS sequence"/>
</dbReference>
<reference evidence="10 11" key="1">
    <citation type="submission" date="2020-08" db="EMBL/GenBank/DDBJ databases">
        <title>Genomic Encyclopedia of Type Strains, Phase IV (KMG-IV): sequencing the most valuable type-strain genomes for metagenomic binning, comparative biology and taxonomic classification.</title>
        <authorList>
            <person name="Goeker M."/>
        </authorList>
    </citation>
    <scope>NUCLEOTIDE SEQUENCE [LARGE SCALE GENOMIC DNA]</scope>
    <source>
        <strain evidence="10 11">DSM 15581</strain>
    </source>
</reference>
<evidence type="ECO:0000313" key="11">
    <source>
        <dbReference type="Proteomes" id="UP000528945"/>
    </source>
</evidence>
<feature type="region of interest" description="Disordered" evidence="7">
    <location>
        <begin position="1"/>
        <end position="25"/>
    </location>
</feature>
<protein>
    <recommendedName>
        <fullName evidence="3">protein-glutamate methylesterase</fullName>
        <ecNumber evidence="3">3.1.1.61</ecNumber>
    </recommendedName>
</protein>
<proteinExistence type="predicted"/>
<feature type="domain" description="CheB-type methylesterase" evidence="9">
    <location>
        <begin position="186"/>
        <end position="374"/>
    </location>
</feature>
<dbReference type="GO" id="GO:0006935">
    <property type="term" value="P:chemotaxis"/>
    <property type="evidence" value="ECO:0007669"/>
    <property type="project" value="UniProtKB-UniRule"/>
</dbReference>
<evidence type="ECO:0000256" key="5">
    <source>
        <dbReference type="PROSITE-ProRule" id="PRU00050"/>
    </source>
</evidence>
<comment type="caution">
    <text evidence="10">The sequence shown here is derived from an EMBL/GenBank/DDBJ whole genome shotgun (WGS) entry which is preliminary data.</text>
</comment>
<dbReference type="Pfam" id="PF00072">
    <property type="entry name" value="Response_reg"/>
    <property type="match status" value="1"/>
</dbReference>
<evidence type="ECO:0000256" key="7">
    <source>
        <dbReference type="SAM" id="MobiDB-lite"/>
    </source>
</evidence>
<keyword evidence="6" id="KW-0597">Phosphoprotein</keyword>
<feature type="modified residue" description="4-aspartylphosphate" evidence="6">
    <location>
        <position position="79"/>
    </location>
</feature>
<dbReference type="InterPro" id="IPR011006">
    <property type="entry name" value="CheY-like_superfamily"/>
</dbReference>
<dbReference type="PANTHER" id="PTHR42872">
    <property type="entry name" value="PROTEIN-GLUTAMATE METHYLESTERASE/PROTEIN-GLUTAMINE GLUTAMINASE"/>
    <property type="match status" value="1"/>
</dbReference>
<evidence type="ECO:0000256" key="6">
    <source>
        <dbReference type="PROSITE-ProRule" id="PRU00169"/>
    </source>
</evidence>
<evidence type="ECO:0000256" key="4">
    <source>
        <dbReference type="ARBA" id="ARBA00048267"/>
    </source>
</evidence>
<dbReference type="AlphaFoldDB" id="A0AAW3TNQ6"/>
<organism evidence="10 11">
    <name type="scientific">Sphingomonas aquatilis</name>
    <dbReference type="NCBI Taxonomy" id="93063"/>
    <lineage>
        <taxon>Bacteria</taxon>
        <taxon>Pseudomonadati</taxon>
        <taxon>Pseudomonadota</taxon>
        <taxon>Alphaproteobacteria</taxon>
        <taxon>Sphingomonadales</taxon>
        <taxon>Sphingomonadaceae</taxon>
        <taxon>Sphingomonas</taxon>
    </lineage>
</organism>
<dbReference type="Gene3D" id="3.40.50.2300">
    <property type="match status" value="1"/>
</dbReference>
<evidence type="ECO:0000256" key="2">
    <source>
        <dbReference type="ARBA" id="ARBA00022801"/>
    </source>
</evidence>
<evidence type="ECO:0000256" key="3">
    <source>
        <dbReference type="ARBA" id="ARBA00039140"/>
    </source>
</evidence>
<evidence type="ECO:0000259" key="8">
    <source>
        <dbReference type="PROSITE" id="PS50110"/>
    </source>
</evidence>
<dbReference type="Pfam" id="PF01339">
    <property type="entry name" value="CheB_methylest"/>
    <property type="match status" value="1"/>
</dbReference>
<keyword evidence="11" id="KW-1185">Reference proteome</keyword>
<dbReference type="InterPro" id="IPR000673">
    <property type="entry name" value="Sig_transdc_resp-reg_Me-estase"/>
</dbReference>
<accession>A0AAW3TNQ6</accession>
<dbReference type="PANTHER" id="PTHR42872:SF3">
    <property type="entry name" value="PROTEIN-GLUTAMATE METHYLESTERASE_PROTEIN-GLUTAMINE GLUTAMINASE 1"/>
    <property type="match status" value="1"/>
</dbReference>
<dbReference type="InterPro" id="IPR008248">
    <property type="entry name" value="CheB-like"/>
</dbReference>
<dbReference type="EMBL" id="JACIDB010000001">
    <property type="protein sequence ID" value="MBB3874696.1"/>
    <property type="molecule type" value="Genomic_DNA"/>
</dbReference>
<feature type="active site" evidence="5">
    <location>
        <position position="229"/>
    </location>
</feature>
<dbReference type="InterPro" id="IPR001789">
    <property type="entry name" value="Sig_transdc_resp-reg_receiver"/>
</dbReference>
<dbReference type="PIRSF" id="PIRSF000876">
    <property type="entry name" value="RR_chemtxs_CheB"/>
    <property type="match status" value="1"/>
</dbReference>
<gene>
    <name evidence="10" type="ORF">GGR47_000912</name>
</gene>
<feature type="active site" evidence="5">
    <location>
        <position position="202"/>
    </location>
</feature>
<evidence type="ECO:0000259" key="9">
    <source>
        <dbReference type="PROSITE" id="PS50122"/>
    </source>
</evidence>
<feature type="active site" evidence="5">
    <location>
        <position position="326"/>
    </location>
</feature>
<dbReference type="GO" id="GO:0005737">
    <property type="term" value="C:cytoplasm"/>
    <property type="evidence" value="ECO:0007669"/>
    <property type="project" value="InterPro"/>
</dbReference>
<sequence length="383" mass="39507">MAPLPQPLRDDVQAEDDSPATPPRPLPRILIVDDSAVTRAVMERIVTASGRYVVVASVSTIAAGLAALAREQIDLILLDINLPDTDGLTALPALLAASNAAHVLVVSGALNTGGDVAQQALDAGAIDTLFKPEAGQRITQFSESLLGKIDRLLAVDPAPAAVDEQPPALAIRTPAAVRDAKGVTVPLATAAADYDVVAIGASTGGIHALSELLRAIPAEFRLPILVTQHLPAAFMPYFAAQLAVIGGRPCDVACDRMRVRPGRIIVAPGDAHMRCVRLPDGSAAVRLTDQPSDSGCMPSVDPMLASLADIFGPRVLAIVLSGMGRDGADGARSVHEAGGSVIVQDRISSVVWGMPGTIVQAGHADVVLSPRDIGLFAAAGQRP</sequence>
<dbReference type="GO" id="GO:0008984">
    <property type="term" value="F:protein-glutamate methylesterase activity"/>
    <property type="evidence" value="ECO:0007669"/>
    <property type="project" value="UniProtKB-EC"/>
</dbReference>
<dbReference type="InterPro" id="IPR035909">
    <property type="entry name" value="CheB_C"/>
</dbReference>
<dbReference type="PROSITE" id="PS50110">
    <property type="entry name" value="RESPONSE_REGULATORY"/>
    <property type="match status" value="1"/>
</dbReference>